<dbReference type="InterPro" id="IPR052701">
    <property type="entry name" value="GAG_Ulvan_Degrading_Sulfatases"/>
</dbReference>
<dbReference type="EMBL" id="BARU01005407">
    <property type="protein sequence ID" value="GAH35903.1"/>
    <property type="molecule type" value="Genomic_DNA"/>
</dbReference>
<sequence>MFTGQEPFHHGVIATLHASDNEPNMRVRGETLTLAEVLYSRAWLTHGFDNQLHFRAHPEWMARGYRYYINLTAPQSSPAALACEDMNAELIPWLRRLDRERDNFIFVHYWDPHQRYDPPEAFLGTFDRSLSDLTEIAAPSGERWLLGVGPKALLAADEFARESVCRHNEELLRVDAAIGEVMQTLKQEGLYDDTLIIVNADHGDDMREHHSHFEHREPYECCTHLPLIFKPAAGTPEAEAAGSRIPALVSHADLMPTVLEAAGVEYRLGPLQRSFQPLILDLDGSSVLPLMRGEVEAIREHVVSVGSYLRHKDLYRCVEIAARDLTHRLYIRSPIPPASYANHESTGLIKADRRAGDGLSFSALPRAELLDLNRDPTETDNRLKDEVQIGRRLYDVLLPCMMSPLFLGEPPAFIELMAGL</sequence>
<evidence type="ECO:0000313" key="2">
    <source>
        <dbReference type="EMBL" id="GAH35903.1"/>
    </source>
</evidence>
<dbReference type="AlphaFoldDB" id="X1GSA4"/>
<dbReference type="Pfam" id="PF00884">
    <property type="entry name" value="Sulfatase"/>
    <property type="match status" value="1"/>
</dbReference>
<proteinExistence type="predicted"/>
<feature type="domain" description="Sulfatase N-terminal" evidence="1">
    <location>
        <begin position="45"/>
        <end position="264"/>
    </location>
</feature>
<dbReference type="PANTHER" id="PTHR43751">
    <property type="entry name" value="SULFATASE"/>
    <property type="match status" value="1"/>
</dbReference>
<dbReference type="InterPro" id="IPR000917">
    <property type="entry name" value="Sulfatase_N"/>
</dbReference>
<dbReference type="SUPFAM" id="SSF53649">
    <property type="entry name" value="Alkaline phosphatase-like"/>
    <property type="match status" value="1"/>
</dbReference>
<name>X1GSA4_9ZZZZ</name>
<accession>X1GSA4</accession>
<dbReference type="Gene3D" id="3.40.720.10">
    <property type="entry name" value="Alkaline Phosphatase, subunit A"/>
    <property type="match status" value="1"/>
</dbReference>
<reference evidence="2" key="1">
    <citation type="journal article" date="2014" name="Front. Microbiol.">
        <title>High frequency of phylogenetically diverse reductive dehalogenase-homologous genes in deep subseafloor sedimentary metagenomes.</title>
        <authorList>
            <person name="Kawai M."/>
            <person name="Futagami T."/>
            <person name="Toyoda A."/>
            <person name="Takaki Y."/>
            <person name="Nishi S."/>
            <person name="Hori S."/>
            <person name="Arai W."/>
            <person name="Tsubouchi T."/>
            <person name="Morono Y."/>
            <person name="Uchiyama I."/>
            <person name="Ito T."/>
            <person name="Fujiyama A."/>
            <person name="Inagaki F."/>
            <person name="Takami H."/>
        </authorList>
    </citation>
    <scope>NUCLEOTIDE SEQUENCE</scope>
    <source>
        <strain evidence="2">Expedition CK06-06</strain>
    </source>
</reference>
<gene>
    <name evidence="2" type="ORF">S03H2_10515</name>
</gene>
<dbReference type="InterPro" id="IPR017850">
    <property type="entry name" value="Alkaline_phosphatase_core_sf"/>
</dbReference>
<evidence type="ECO:0000259" key="1">
    <source>
        <dbReference type="Pfam" id="PF00884"/>
    </source>
</evidence>
<protein>
    <recommendedName>
        <fullName evidence="1">Sulfatase N-terminal domain-containing protein</fullName>
    </recommendedName>
</protein>
<organism evidence="2">
    <name type="scientific">marine sediment metagenome</name>
    <dbReference type="NCBI Taxonomy" id="412755"/>
    <lineage>
        <taxon>unclassified sequences</taxon>
        <taxon>metagenomes</taxon>
        <taxon>ecological metagenomes</taxon>
    </lineage>
</organism>
<comment type="caution">
    <text evidence="2">The sequence shown here is derived from an EMBL/GenBank/DDBJ whole genome shotgun (WGS) entry which is preliminary data.</text>
</comment>
<dbReference type="PANTHER" id="PTHR43751:SF3">
    <property type="entry name" value="SULFATASE N-TERMINAL DOMAIN-CONTAINING PROTEIN"/>
    <property type="match status" value="1"/>
</dbReference>